<dbReference type="STRING" id="1122214.Mame_01485"/>
<dbReference type="InterPro" id="IPR036265">
    <property type="entry name" value="HIT-like_sf"/>
</dbReference>
<organism evidence="3 4">
    <name type="scientific">Martelella mediterranea DSM 17316</name>
    <dbReference type="NCBI Taxonomy" id="1122214"/>
    <lineage>
        <taxon>Bacteria</taxon>
        <taxon>Pseudomonadati</taxon>
        <taxon>Pseudomonadota</taxon>
        <taxon>Alphaproteobacteria</taxon>
        <taxon>Hyphomicrobiales</taxon>
        <taxon>Aurantimonadaceae</taxon>
        <taxon>Martelella</taxon>
    </lineage>
</organism>
<dbReference type="InterPro" id="IPR011146">
    <property type="entry name" value="HIT-like"/>
</dbReference>
<dbReference type="PIRSF" id="PIRSF000714">
    <property type="entry name" value="HIT"/>
    <property type="match status" value="1"/>
</dbReference>
<gene>
    <name evidence="3" type="ORF">Mame_01485</name>
</gene>
<dbReference type="Proteomes" id="UP000191135">
    <property type="component" value="Chromosome"/>
</dbReference>
<dbReference type="Gene3D" id="3.30.428.10">
    <property type="entry name" value="HIT-like"/>
    <property type="match status" value="1"/>
</dbReference>
<reference evidence="3 4" key="1">
    <citation type="submission" date="2017-03" db="EMBL/GenBank/DDBJ databases">
        <title>Foreign affairs: Plasmid Transfer between Roseobacters and Rhizobia.</title>
        <authorList>
            <person name="Bartling P."/>
            <person name="Bunk B."/>
            <person name="Overmann J."/>
            <person name="Brinkmann H."/>
            <person name="Petersen J."/>
        </authorList>
    </citation>
    <scope>NUCLEOTIDE SEQUENCE [LARGE SCALE GENOMIC DNA]</scope>
    <source>
        <strain evidence="3 4">MACL11</strain>
    </source>
</reference>
<protein>
    <submittedName>
        <fullName evidence="3">HIT domain protein</fullName>
    </submittedName>
</protein>
<dbReference type="KEGG" id="mmed:Mame_01485"/>
<dbReference type="InterPro" id="IPR026026">
    <property type="entry name" value="HIT_Hint"/>
</dbReference>
<sequence>MQEFQIDPRLERDSMAIADLGLCQLRLMRDARWPWLLAVPQRAGIEEMFDLAPLDQTMLTFEVNEAAKALKAVTGATKINIAAIGNMVRQLHVHVVARFEGDANWPGPIWGYGTRESRSDDDCAALARKIAEAMA</sequence>
<evidence type="ECO:0000259" key="2">
    <source>
        <dbReference type="PROSITE" id="PS51084"/>
    </source>
</evidence>
<dbReference type="eggNOG" id="COG0537">
    <property type="taxonomic scope" value="Bacteria"/>
</dbReference>
<dbReference type="OrthoDB" id="9799145at2"/>
<dbReference type="EMBL" id="CP020330">
    <property type="protein sequence ID" value="AQZ50844.1"/>
    <property type="molecule type" value="Genomic_DNA"/>
</dbReference>
<dbReference type="GO" id="GO:0003824">
    <property type="term" value="F:catalytic activity"/>
    <property type="evidence" value="ECO:0007669"/>
    <property type="project" value="InterPro"/>
</dbReference>
<dbReference type="AlphaFoldDB" id="A0A1U9YZJ0"/>
<proteinExistence type="predicted"/>
<evidence type="ECO:0000313" key="3">
    <source>
        <dbReference type="EMBL" id="AQZ50844.1"/>
    </source>
</evidence>
<dbReference type="SUPFAM" id="SSF54197">
    <property type="entry name" value="HIT-like"/>
    <property type="match status" value="1"/>
</dbReference>
<dbReference type="PROSITE" id="PS51084">
    <property type="entry name" value="HIT_2"/>
    <property type="match status" value="1"/>
</dbReference>
<dbReference type="RefSeq" id="WP_018065100.1">
    <property type="nucleotide sequence ID" value="NZ_AQWH01000010.1"/>
</dbReference>
<comment type="caution">
    <text evidence="1">Lacks conserved residue(s) required for the propagation of feature annotation.</text>
</comment>
<name>A0A1U9YZJ0_9HYPH</name>
<evidence type="ECO:0000256" key="1">
    <source>
        <dbReference type="PROSITE-ProRule" id="PRU00464"/>
    </source>
</evidence>
<accession>A0A1U9YZJ0</accession>
<dbReference type="Pfam" id="PF01230">
    <property type="entry name" value="HIT"/>
    <property type="match status" value="1"/>
</dbReference>
<feature type="domain" description="HIT" evidence="2">
    <location>
        <begin position="36"/>
        <end position="105"/>
    </location>
</feature>
<evidence type="ECO:0000313" key="4">
    <source>
        <dbReference type="Proteomes" id="UP000191135"/>
    </source>
</evidence>
<keyword evidence="4" id="KW-1185">Reference proteome</keyword>